<dbReference type="Pfam" id="PF00528">
    <property type="entry name" value="BPD_transp_1"/>
    <property type="match status" value="1"/>
</dbReference>
<dbReference type="Gene3D" id="1.10.3720.10">
    <property type="entry name" value="MetI-like"/>
    <property type="match status" value="1"/>
</dbReference>
<keyword evidence="10" id="KW-1185">Reference proteome</keyword>
<feature type="transmembrane region" description="Helical" evidence="7">
    <location>
        <begin position="117"/>
        <end position="137"/>
    </location>
</feature>
<gene>
    <name evidence="9" type="ORF">KSF_093580</name>
</gene>
<organism evidence="9 10">
    <name type="scientific">Reticulibacter mediterranei</name>
    <dbReference type="NCBI Taxonomy" id="2778369"/>
    <lineage>
        <taxon>Bacteria</taxon>
        <taxon>Bacillati</taxon>
        <taxon>Chloroflexota</taxon>
        <taxon>Ktedonobacteria</taxon>
        <taxon>Ktedonobacterales</taxon>
        <taxon>Reticulibacteraceae</taxon>
        <taxon>Reticulibacter</taxon>
    </lineage>
</organism>
<feature type="transmembrane region" description="Helical" evidence="7">
    <location>
        <begin position="214"/>
        <end position="233"/>
    </location>
</feature>
<evidence type="ECO:0000256" key="2">
    <source>
        <dbReference type="ARBA" id="ARBA00022448"/>
    </source>
</evidence>
<dbReference type="InterPro" id="IPR051393">
    <property type="entry name" value="ABC_transporter_permease"/>
</dbReference>
<protein>
    <submittedName>
        <fullName evidence="9">Sugar ABC transporter permease</fullName>
    </submittedName>
</protein>
<dbReference type="RefSeq" id="WP_220209958.1">
    <property type="nucleotide sequence ID" value="NZ_BNJK01000002.1"/>
</dbReference>
<name>A0A8J3N897_9CHLR</name>
<dbReference type="EMBL" id="BNJK01000002">
    <property type="protein sequence ID" value="GHO99310.1"/>
    <property type="molecule type" value="Genomic_DNA"/>
</dbReference>
<dbReference type="InterPro" id="IPR035906">
    <property type="entry name" value="MetI-like_sf"/>
</dbReference>
<evidence type="ECO:0000259" key="8">
    <source>
        <dbReference type="PROSITE" id="PS50928"/>
    </source>
</evidence>
<evidence type="ECO:0000256" key="5">
    <source>
        <dbReference type="ARBA" id="ARBA00022989"/>
    </source>
</evidence>
<dbReference type="SUPFAM" id="SSF161098">
    <property type="entry name" value="MetI-like"/>
    <property type="match status" value="1"/>
</dbReference>
<dbReference type="InterPro" id="IPR000515">
    <property type="entry name" value="MetI-like"/>
</dbReference>
<dbReference type="GO" id="GO:0055085">
    <property type="term" value="P:transmembrane transport"/>
    <property type="evidence" value="ECO:0007669"/>
    <property type="project" value="InterPro"/>
</dbReference>
<reference evidence="9" key="1">
    <citation type="submission" date="2020-10" db="EMBL/GenBank/DDBJ databases">
        <title>Taxonomic study of unclassified bacteria belonging to the class Ktedonobacteria.</title>
        <authorList>
            <person name="Yabe S."/>
            <person name="Wang C.M."/>
            <person name="Zheng Y."/>
            <person name="Sakai Y."/>
            <person name="Cavaletti L."/>
            <person name="Monciardini P."/>
            <person name="Donadio S."/>
        </authorList>
    </citation>
    <scope>NUCLEOTIDE SEQUENCE</scope>
    <source>
        <strain evidence="9">ID150040</strain>
    </source>
</reference>
<keyword evidence="5 7" id="KW-1133">Transmembrane helix</keyword>
<evidence type="ECO:0000256" key="6">
    <source>
        <dbReference type="ARBA" id="ARBA00023136"/>
    </source>
</evidence>
<feature type="transmembrane region" description="Helical" evidence="7">
    <location>
        <begin position="84"/>
        <end position="105"/>
    </location>
</feature>
<dbReference type="CDD" id="cd06261">
    <property type="entry name" value="TM_PBP2"/>
    <property type="match status" value="1"/>
</dbReference>
<accession>A0A8J3N897</accession>
<comment type="subcellular location">
    <subcellularLocation>
        <location evidence="1 7">Cell membrane</location>
        <topology evidence="1 7">Multi-pass membrane protein</topology>
    </subcellularLocation>
</comment>
<sequence length="302" mass="33490">MGLIVAQDSTNARRTVRVGLASRQAMIAYIFLAPALIYFTVFFFYPIVLEFWASMQSTTAFVGLGNYVQAFQDARVWETFKVTLLFAAGVTLLNVIIGLALALLLDLPLRGRVVFRAIFMVPYMTSMIIVGLMWRNILDPQIGILNRLLITFGLPAQDWLTNYQLALPAVIGITIWQGVGYTMVLFLAGLQGIPREYYEAAHVDGAGGLARFRFVTLPLLAPTTLFVVIIGVINSLQAFAQAFVITQGGPADATRFYVFHVYNVAFNENNLGYASALSFLMFLVILVLTLIQMRVGNKATEY</sequence>
<keyword evidence="6 7" id="KW-0472">Membrane</keyword>
<keyword evidence="2 7" id="KW-0813">Transport</keyword>
<dbReference type="GO" id="GO:0005886">
    <property type="term" value="C:plasma membrane"/>
    <property type="evidence" value="ECO:0007669"/>
    <property type="project" value="UniProtKB-SubCell"/>
</dbReference>
<keyword evidence="4 7" id="KW-0812">Transmembrane</keyword>
<dbReference type="PANTHER" id="PTHR30193">
    <property type="entry name" value="ABC TRANSPORTER PERMEASE PROTEIN"/>
    <property type="match status" value="1"/>
</dbReference>
<evidence type="ECO:0000313" key="10">
    <source>
        <dbReference type="Proteomes" id="UP000597444"/>
    </source>
</evidence>
<feature type="transmembrane region" description="Helical" evidence="7">
    <location>
        <begin position="27"/>
        <end position="48"/>
    </location>
</feature>
<evidence type="ECO:0000313" key="9">
    <source>
        <dbReference type="EMBL" id="GHO99310.1"/>
    </source>
</evidence>
<feature type="domain" description="ABC transmembrane type-1" evidence="8">
    <location>
        <begin position="80"/>
        <end position="292"/>
    </location>
</feature>
<dbReference type="PROSITE" id="PS50928">
    <property type="entry name" value="ABC_TM1"/>
    <property type="match status" value="1"/>
</dbReference>
<comment type="caution">
    <text evidence="9">The sequence shown here is derived from an EMBL/GenBank/DDBJ whole genome shotgun (WGS) entry which is preliminary data.</text>
</comment>
<keyword evidence="3" id="KW-1003">Cell membrane</keyword>
<proteinExistence type="inferred from homology"/>
<comment type="similarity">
    <text evidence="7">Belongs to the binding-protein-dependent transport system permease family.</text>
</comment>
<feature type="transmembrane region" description="Helical" evidence="7">
    <location>
        <begin position="271"/>
        <end position="291"/>
    </location>
</feature>
<evidence type="ECO:0000256" key="1">
    <source>
        <dbReference type="ARBA" id="ARBA00004651"/>
    </source>
</evidence>
<dbReference type="Proteomes" id="UP000597444">
    <property type="component" value="Unassembled WGS sequence"/>
</dbReference>
<evidence type="ECO:0000256" key="7">
    <source>
        <dbReference type="RuleBase" id="RU363032"/>
    </source>
</evidence>
<dbReference type="AlphaFoldDB" id="A0A8J3N897"/>
<feature type="transmembrane region" description="Helical" evidence="7">
    <location>
        <begin position="165"/>
        <end position="193"/>
    </location>
</feature>
<evidence type="ECO:0000256" key="4">
    <source>
        <dbReference type="ARBA" id="ARBA00022692"/>
    </source>
</evidence>
<evidence type="ECO:0000256" key="3">
    <source>
        <dbReference type="ARBA" id="ARBA00022475"/>
    </source>
</evidence>
<dbReference type="PANTHER" id="PTHR30193:SF37">
    <property type="entry name" value="INNER MEMBRANE ABC TRANSPORTER PERMEASE PROTEIN YCJO"/>
    <property type="match status" value="1"/>
</dbReference>